<dbReference type="EMBL" id="JBHSED010000040">
    <property type="protein sequence ID" value="MFC4305622.1"/>
    <property type="molecule type" value="Genomic_DNA"/>
</dbReference>
<organism evidence="1 2">
    <name type="scientific">Cohnella boryungensis</name>
    <dbReference type="NCBI Taxonomy" id="768479"/>
    <lineage>
        <taxon>Bacteria</taxon>
        <taxon>Bacillati</taxon>
        <taxon>Bacillota</taxon>
        <taxon>Bacilli</taxon>
        <taxon>Bacillales</taxon>
        <taxon>Paenibacillaceae</taxon>
        <taxon>Cohnella</taxon>
    </lineage>
</organism>
<gene>
    <name evidence="1" type="ORF">ACFO1S_19505</name>
</gene>
<protein>
    <submittedName>
        <fullName evidence="1">Uncharacterized protein</fullName>
    </submittedName>
</protein>
<dbReference type="RefSeq" id="WP_204601217.1">
    <property type="nucleotide sequence ID" value="NZ_JBHSED010000040.1"/>
</dbReference>
<evidence type="ECO:0000313" key="2">
    <source>
        <dbReference type="Proteomes" id="UP001595755"/>
    </source>
</evidence>
<name>A0ABV8SFI1_9BACL</name>
<sequence length="176" mass="19520">MNPVRKFGLELQRFPLPSPTASRELFLGLAEAARPSDIHEELAVFDSELRLHQASLQLEQLGEPFGRIELLQLEEVGLQRGEAFHDYAIVTRNGRIYLDCCLSALFSLHTAKPGAESGPALLQLEEHLIARTSCNGLPLYAIDRQLADLAERIARAYGCGVEWHEPERFASATASP</sequence>
<reference evidence="2" key="1">
    <citation type="journal article" date="2019" name="Int. J. Syst. Evol. Microbiol.">
        <title>The Global Catalogue of Microorganisms (GCM) 10K type strain sequencing project: providing services to taxonomists for standard genome sequencing and annotation.</title>
        <authorList>
            <consortium name="The Broad Institute Genomics Platform"/>
            <consortium name="The Broad Institute Genome Sequencing Center for Infectious Disease"/>
            <person name="Wu L."/>
            <person name="Ma J."/>
        </authorList>
    </citation>
    <scope>NUCLEOTIDE SEQUENCE [LARGE SCALE GENOMIC DNA]</scope>
    <source>
        <strain evidence="2">CGMCC 4.1641</strain>
    </source>
</reference>
<evidence type="ECO:0000313" key="1">
    <source>
        <dbReference type="EMBL" id="MFC4305622.1"/>
    </source>
</evidence>
<keyword evidence="2" id="KW-1185">Reference proteome</keyword>
<dbReference type="Proteomes" id="UP001595755">
    <property type="component" value="Unassembled WGS sequence"/>
</dbReference>
<accession>A0ABV8SFI1</accession>
<comment type="caution">
    <text evidence="1">The sequence shown here is derived from an EMBL/GenBank/DDBJ whole genome shotgun (WGS) entry which is preliminary data.</text>
</comment>
<proteinExistence type="predicted"/>